<feature type="binding site" evidence="4">
    <location>
        <position position="67"/>
    </location>
    <ligand>
        <name>substrate</name>
    </ligand>
</feature>
<dbReference type="Gene3D" id="3.20.20.60">
    <property type="entry name" value="Phosphoenolpyruvate-binding domains"/>
    <property type="match status" value="1"/>
</dbReference>
<dbReference type="InterPro" id="IPR015813">
    <property type="entry name" value="Pyrv/PenolPyrv_kinase-like_dom"/>
</dbReference>
<name>A0A7T7CC25_9BACI</name>
<evidence type="ECO:0000256" key="3">
    <source>
        <dbReference type="ARBA" id="ARBA00022842"/>
    </source>
</evidence>
<dbReference type="Pfam" id="PF03328">
    <property type="entry name" value="HpcH_HpaI"/>
    <property type="match status" value="1"/>
</dbReference>
<accession>A0A7T7CC25</accession>
<dbReference type="Proteomes" id="UP000595823">
    <property type="component" value="Chromosome"/>
</dbReference>
<dbReference type="PANTHER" id="PTHR32308:SF0">
    <property type="entry name" value="HPCH_HPAI ALDOLASE_CITRATE LYASE DOMAIN-CONTAINING PROTEIN"/>
    <property type="match status" value="1"/>
</dbReference>
<dbReference type="EMBL" id="CP054705">
    <property type="protein sequence ID" value="QQK76460.1"/>
    <property type="molecule type" value="Genomic_DNA"/>
</dbReference>
<organism evidence="7 8">
    <name type="scientific">Salicibibacter cibarius</name>
    <dbReference type="NCBI Taxonomy" id="2743000"/>
    <lineage>
        <taxon>Bacteria</taxon>
        <taxon>Bacillati</taxon>
        <taxon>Bacillota</taxon>
        <taxon>Bacilli</taxon>
        <taxon>Bacillales</taxon>
        <taxon>Bacillaceae</taxon>
        <taxon>Salicibibacter</taxon>
    </lineage>
</organism>
<feature type="domain" description="HpcH/HpaI aldolase/citrate lyase" evidence="6">
    <location>
        <begin position="5"/>
        <end position="226"/>
    </location>
</feature>
<dbReference type="InterPro" id="IPR005000">
    <property type="entry name" value="Aldolase/citrate-lyase_domain"/>
</dbReference>
<dbReference type="PANTHER" id="PTHR32308">
    <property type="entry name" value="LYASE BETA SUBUNIT, PUTATIVE (AFU_ORTHOLOGUE AFUA_4G13030)-RELATED"/>
    <property type="match status" value="1"/>
</dbReference>
<evidence type="ECO:0000256" key="2">
    <source>
        <dbReference type="ARBA" id="ARBA00022723"/>
    </source>
</evidence>
<feature type="binding site" evidence="5">
    <location>
        <position position="157"/>
    </location>
    <ligand>
        <name>Mg(2+)</name>
        <dbReference type="ChEBI" id="CHEBI:18420"/>
    </ligand>
</feature>
<evidence type="ECO:0000256" key="5">
    <source>
        <dbReference type="PIRSR" id="PIRSR015582-2"/>
    </source>
</evidence>
<dbReference type="AlphaFoldDB" id="A0A7T7CC25"/>
<sequence>MKKHRTWLFAPGNHPRTMEKAMETKADVVIYDLEDAVPLEEKEQARNMATQHLQKKHIDKAPYKLLRVNESTSPFFSEDVKAGVRNGAHGLVLPKAENPDHIKEMDEWISTLEEENGLPVGHIELLPLLESALGVHNSYEIARAAPRIERLSFGAIDYTADMQTKISGYGEELLYAQSQLVNSSYAAGIEGPIDTVYPDFHNEEGLVEETERGIRLGFKGKMIIHPKQIEPVNHAYTPSEQEVQEALEIVDAYERAKERGDGAIQLKGKMIDVPVVKGAQRTLDMMEVLKEE</sequence>
<dbReference type="SUPFAM" id="SSF51621">
    <property type="entry name" value="Phosphoenolpyruvate/pyruvate domain"/>
    <property type="match status" value="1"/>
</dbReference>
<keyword evidence="8" id="KW-1185">Reference proteome</keyword>
<evidence type="ECO:0000256" key="1">
    <source>
        <dbReference type="ARBA" id="ARBA00001946"/>
    </source>
</evidence>
<evidence type="ECO:0000313" key="8">
    <source>
        <dbReference type="Proteomes" id="UP000595823"/>
    </source>
</evidence>
<keyword evidence="2 5" id="KW-0479">Metal-binding</keyword>
<dbReference type="GO" id="GO:0006107">
    <property type="term" value="P:oxaloacetate metabolic process"/>
    <property type="evidence" value="ECO:0007669"/>
    <property type="project" value="TreeGrafter"/>
</dbReference>
<comment type="cofactor">
    <cofactor evidence="1">
        <name>Mg(2+)</name>
        <dbReference type="ChEBI" id="CHEBI:18420"/>
    </cofactor>
</comment>
<keyword evidence="7" id="KW-0456">Lyase</keyword>
<evidence type="ECO:0000259" key="6">
    <source>
        <dbReference type="Pfam" id="PF03328"/>
    </source>
</evidence>
<dbReference type="GO" id="GO:0000287">
    <property type="term" value="F:magnesium ion binding"/>
    <property type="evidence" value="ECO:0007669"/>
    <property type="project" value="TreeGrafter"/>
</dbReference>
<keyword evidence="3 5" id="KW-0460">Magnesium</keyword>
<evidence type="ECO:0000313" key="7">
    <source>
        <dbReference type="EMBL" id="QQK76460.1"/>
    </source>
</evidence>
<dbReference type="RefSeq" id="WP_200123590.1">
    <property type="nucleotide sequence ID" value="NZ_CP054705.1"/>
</dbReference>
<dbReference type="KEGG" id="scia:HUG15_13400"/>
<feature type="binding site" evidence="4">
    <location>
        <position position="130"/>
    </location>
    <ligand>
        <name>substrate</name>
    </ligand>
</feature>
<feature type="binding site" evidence="5">
    <location>
        <position position="130"/>
    </location>
    <ligand>
        <name>Mg(2+)</name>
        <dbReference type="ChEBI" id="CHEBI:18420"/>
    </ligand>
</feature>
<dbReference type="PIRSF" id="PIRSF015582">
    <property type="entry name" value="Cit_lyase_B"/>
    <property type="match status" value="1"/>
</dbReference>
<protein>
    <submittedName>
        <fullName evidence="7">CoA ester lyase</fullName>
    </submittedName>
</protein>
<dbReference type="InterPro" id="IPR011206">
    <property type="entry name" value="Citrate_lyase_beta/mcl1/mcl2"/>
</dbReference>
<dbReference type="GO" id="GO:0016829">
    <property type="term" value="F:lyase activity"/>
    <property type="evidence" value="ECO:0007669"/>
    <property type="project" value="UniProtKB-KW"/>
</dbReference>
<evidence type="ECO:0000256" key="4">
    <source>
        <dbReference type="PIRSR" id="PIRSR015582-1"/>
    </source>
</evidence>
<gene>
    <name evidence="7" type="ORF">HUG15_13400</name>
</gene>
<reference evidence="7 8" key="1">
    <citation type="submission" date="2020-06" db="EMBL/GenBank/DDBJ databases">
        <title>Genomic analysis of Salicibibacter sp. NKC5-3.</title>
        <authorList>
            <person name="Oh Y.J."/>
        </authorList>
    </citation>
    <scope>NUCLEOTIDE SEQUENCE [LARGE SCALE GENOMIC DNA]</scope>
    <source>
        <strain evidence="7 8">NKC5-3</strain>
    </source>
</reference>
<dbReference type="InterPro" id="IPR040442">
    <property type="entry name" value="Pyrv_kinase-like_dom_sf"/>
</dbReference>
<proteinExistence type="predicted"/>